<evidence type="ECO:0000259" key="5">
    <source>
        <dbReference type="PROSITE" id="PS50110"/>
    </source>
</evidence>
<dbReference type="PANTHER" id="PTHR43874">
    <property type="entry name" value="TWO-COMPONENT RESPONSE REGULATOR"/>
    <property type="match status" value="1"/>
</dbReference>
<dbReference type="EMBL" id="JBEDUW010000004">
    <property type="protein sequence ID" value="KAK9932464.1"/>
    <property type="molecule type" value="Genomic_DNA"/>
</dbReference>
<sequence length="161" mass="18178">MSNFEEAHVLVIDDNLVDRRLIECLLRNSSCKVTAVDSGARALQLLGVDGLKVDLIITDYCMPDMTGYELLKKIKNSSNFKEIPVVIMSSENILRRIDRCLEEGAKDFILKPVKLSDIKKLKDYMKKPSTTCFNCFYSAAASKLPSFAPPCMVVRLMIQEH</sequence>
<evidence type="ECO:0000256" key="3">
    <source>
        <dbReference type="ARBA" id="ARBA00023163"/>
    </source>
</evidence>
<organism evidence="6 7">
    <name type="scientific">Rubus argutus</name>
    <name type="common">Southern blackberry</name>
    <dbReference type="NCBI Taxonomy" id="59490"/>
    <lineage>
        <taxon>Eukaryota</taxon>
        <taxon>Viridiplantae</taxon>
        <taxon>Streptophyta</taxon>
        <taxon>Embryophyta</taxon>
        <taxon>Tracheophyta</taxon>
        <taxon>Spermatophyta</taxon>
        <taxon>Magnoliopsida</taxon>
        <taxon>eudicotyledons</taxon>
        <taxon>Gunneridae</taxon>
        <taxon>Pentapetalae</taxon>
        <taxon>rosids</taxon>
        <taxon>fabids</taxon>
        <taxon>Rosales</taxon>
        <taxon>Rosaceae</taxon>
        <taxon>Rosoideae</taxon>
        <taxon>Rosoideae incertae sedis</taxon>
        <taxon>Rubus</taxon>
    </lineage>
</organism>
<keyword evidence="2" id="KW-0805">Transcription regulation</keyword>
<feature type="domain" description="Response regulatory" evidence="5">
    <location>
        <begin position="8"/>
        <end position="126"/>
    </location>
</feature>
<reference evidence="6 7" key="1">
    <citation type="journal article" date="2023" name="G3 (Bethesda)">
        <title>A chromosome-length genome assembly and annotation of blackberry (Rubus argutus, cv. 'Hillquist').</title>
        <authorList>
            <person name="Bruna T."/>
            <person name="Aryal R."/>
            <person name="Dudchenko O."/>
            <person name="Sargent D.J."/>
            <person name="Mead D."/>
            <person name="Buti M."/>
            <person name="Cavallini A."/>
            <person name="Hytonen T."/>
            <person name="Andres J."/>
            <person name="Pham M."/>
            <person name="Weisz D."/>
            <person name="Mascagni F."/>
            <person name="Usai G."/>
            <person name="Natali L."/>
            <person name="Bassil N."/>
            <person name="Fernandez G.E."/>
            <person name="Lomsadze A."/>
            <person name="Armour M."/>
            <person name="Olukolu B."/>
            <person name="Poorten T."/>
            <person name="Britton C."/>
            <person name="Davik J."/>
            <person name="Ashrafi H."/>
            <person name="Aiden E.L."/>
            <person name="Borodovsky M."/>
            <person name="Worthington M."/>
        </authorList>
    </citation>
    <scope>NUCLEOTIDE SEQUENCE [LARGE SCALE GENOMIC DNA]</scope>
    <source>
        <strain evidence="6">PI 553951</strain>
    </source>
</reference>
<name>A0AAW1X7I5_RUBAR</name>
<evidence type="ECO:0000256" key="4">
    <source>
        <dbReference type="PROSITE-ProRule" id="PRU00169"/>
    </source>
</evidence>
<dbReference type="Gene3D" id="3.40.50.2300">
    <property type="match status" value="1"/>
</dbReference>
<dbReference type="InterPro" id="IPR011006">
    <property type="entry name" value="CheY-like_superfamily"/>
</dbReference>
<accession>A0AAW1X7I5</accession>
<dbReference type="AlphaFoldDB" id="A0AAW1X7I5"/>
<dbReference type="PANTHER" id="PTHR43874:SF50">
    <property type="entry name" value="TWO-COMPONENT RESPONSE REGULATOR ARR3-RELATED"/>
    <property type="match status" value="1"/>
</dbReference>
<dbReference type="InterPro" id="IPR045279">
    <property type="entry name" value="ARR-like"/>
</dbReference>
<dbReference type="SMART" id="SM00448">
    <property type="entry name" value="REC"/>
    <property type="match status" value="1"/>
</dbReference>
<dbReference type="Proteomes" id="UP001457282">
    <property type="component" value="Unassembled WGS sequence"/>
</dbReference>
<feature type="modified residue" description="4-aspartylphosphate" evidence="4">
    <location>
        <position position="59"/>
    </location>
</feature>
<keyword evidence="4" id="KW-0597">Phosphoprotein</keyword>
<comment type="caution">
    <text evidence="6">The sequence shown here is derived from an EMBL/GenBank/DDBJ whole genome shotgun (WGS) entry which is preliminary data.</text>
</comment>
<gene>
    <name evidence="6" type="ORF">M0R45_019702</name>
</gene>
<evidence type="ECO:0000313" key="6">
    <source>
        <dbReference type="EMBL" id="KAK9932464.1"/>
    </source>
</evidence>
<evidence type="ECO:0000256" key="1">
    <source>
        <dbReference type="ARBA" id="ARBA00023012"/>
    </source>
</evidence>
<dbReference type="Pfam" id="PF00072">
    <property type="entry name" value="Response_reg"/>
    <property type="match status" value="1"/>
</dbReference>
<proteinExistence type="predicted"/>
<keyword evidence="3" id="KW-0804">Transcription</keyword>
<dbReference type="GO" id="GO:0009736">
    <property type="term" value="P:cytokinin-activated signaling pathway"/>
    <property type="evidence" value="ECO:0007669"/>
    <property type="project" value="InterPro"/>
</dbReference>
<dbReference type="InterPro" id="IPR001789">
    <property type="entry name" value="Sig_transdc_resp-reg_receiver"/>
</dbReference>
<protein>
    <recommendedName>
        <fullName evidence="5">Response regulatory domain-containing protein</fullName>
    </recommendedName>
</protein>
<keyword evidence="1" id="KW-0902">Two-component regulatory system</keyword>
<keyword evidence="7" id="KW-1185">Reference proteome</keyword>
<dbReference type="SUPFAM" id="SSF52172">
    <property type="entry name" value="CheY-like"/>
    <property type="match status" value="1"/>
</dbReference>
<dbReference type="CDD" id="cd17581">
    <property type="entry name" value="REC_typeA_ARR"/>
    <property type="match status" value="1"/>
</dbReference>
<dbReference type="GO" id="GO:0000160">
    <property type="term" value="P:phosphorelay signal transduction system"/>
    <property type="evidence" value="ECO:0007669"/>
    <property type="project" value="UniProtKB-KW"/>
</dbReference>
<evidence type="ECO:0000313" key="7">
    <source>
        <dbReference type="Proteomes" id="UP001457282"/>
    </source>
</evidence>
<dbReference type="PROSITE" id="PS50110">
    <property type="entry name" value="RESPONSE_REGULATORY"/>
    <property type="match status" value="1"/>
</dbReference>
<evidence type="ECO:0000256" key="2">
    <source>
        <dbReference type="ARBA" id="ARBA00023015"/>
    </source>
</evidence>